<keyword evidence="12" id="KW-1185">Reference proteome</keyword>
<organism evidence="11 12">
    <name type="scientific">Spirochaeta isovalerica</name>
    <dbReference type="NCBI Taxonomy" id="150"/>
    <lineage>
        <taxon>Bacteria</taxon>
        <taxon>Pseudomonadati</taxon>
        <taxon>Spirochaetota</taxon>
        <taxon>Spirochaetia</taxon>
        <taxon>Spirochaetales</taxon>
        <taxon>Spirochaetaceae</taxon>
        <taxon>Spirochaeta</taxon>
    </lineage>
</organism>
<sequence>MDFTNEWDLRRLAVILHDSNDAITVQDLYGEILAWNKGAEKMYGYSEKEALQMNISQIVPLQKQAEMLNYLNLIRSGEYIESFESTRETRDGRVLDVWLSITCLKDNSGNITSIATTERDITHIKEKIERQEQRTKILEGLLPICSKCKKIKDSEGEWQELETYIEKHSEALFTHGLCPECEITLYGSNKWFEKK</sequence>
<feature type="domain" description="PAS" evidence="9">
    <location>
        <begin position="8"/>
        <end position="78"/>
    </location>
</feature>
<keyword evidence="3" id="KW-0597">Phosphoprotein</keyword>
<keyword evidence="7" id="KW-0067">ATP-binding</keyword>
<dbReference type="AlphaFoldDB" id="A0A841RAH9"/>
<feature type="domain" description="PAC" evidence="10">
    <location>
        <begin position="81"/>
        <end position="133"/>
    </location>
</feature>
<dbReference type="SUPFAM" id="SSF55785">
    <property type="entry name" value="PYP-like sensor domain (PAS domain)"/>
    <property type="match status" value="1"/>
</dbReference>
<dbReference type="Proteomes" id="UP000587760">
    <property type="component" value="Unassembled WGS sequence"/>
</dbReference>
<evidence type="ECO:0000256" key="6">
    <source>
        <dbReference type="ARBA" id="ARBA00022777"/>
    </source>
</evidence>
<evidence type="ECO:0000259" key="9">
    <source>
        <dbReference type="PROSITE" id="PS50112"/>
    </source>
</evidence>
<evidence type="ECO:0000256" key="7">
    <source>
        <dbReference type="ARBA" id="ARBA00022840"/>
    </source>
</evidence>
<dbReference type="PROSITE" id="PS50112">
    <property type="entry name" value="PAS"/>
    <property type="match status" value="1"/>
</dbReference>
<reference evidence="11 12" key="1">
    <citation type="submission" date="2020-08" db="EMBL/GenBank/DDBJ databases">
        <title>Genomic Encyclopedia of Type Strains, Phase IV (KMG-IV): sequencing the most valuable type-strain genomes for metagenomic binning, comparative biology and taxonomic classification.</title>
        <authorList>
            <person name="Goeker M."/>
        </authorList>
    </citation>
    <scope>NUCLEOTIDE SEQUENCE [LARGE SCALE GENOMIC DNA]</scope>
    <source>
        <strain evidence="11 12">DSM 2461</strain>
    </source>
</reference>
<dbReference type="GO" id="GO:0005524">
    <property type="term" value="F:ATP binding"/>
    <property type="evidence" value="ECO:0007669"/>
    <property type="project" value="UniProtKB-KW"/>
</dbReference>
<keyword evidence="5" id="KW-0547">Nucleotide-binding</keyword>
<dbReference type="Gene3D" id="3.30.450.20">
    <property type="entry name" value="PAS domain"/>
    <property type="match status" value="1"/>
</dbReference>
<keyword evidence="6" id="KW-0418">Kinase</keyword>
<protein>
    <recommendedName>
        <fullName evidence="2">histidine kinase</fullName>
        <ecNumber evidence="2">2.7.13.3</ecNumber>
    </recommendedName>
</protein>
<dbReference type="NCBIfam" id="TIGR00229">
    <property type="entry name" value="sensory_box"/>
    <property type="match status" value="1"/>
</dbReference>
<dbReference type="GO" id="GO:0004673">
    <property type="term" value="F:protein histidine kinase activity"/>
    <property type="evidence" value="ECO:0007669"/>
    <property type="project" value="UniProtKB-EC"/>
</dbReference>
<accession>A0A841RAH9</accession>
<evidence type="ECO:0000256" key="1">
    <source>
        <dbReference type="ARBA" id="ARBA00000085"/>
    </source>
</evidence>
<name>A0A841RAH9_9SPIO</name>
<dbReference type="PROSITE" id="PS50113">
    <property type="entry name" value="PAC"/>
    <property type="match status" value="1"/>
</dbReference>
<evidence type="ECO:0000256" key="2">
    <source>
        <dbReference type="ARBA" id="ARBA00012438"/>
    </source>
</evidence>
<dbReference type="SMART" id="SM00091">
    <property type="entry name" value="PAS"/>
    <property type="match status" value="1"/>
</dbReference>
<evidence type="ECO:0000256" key="4">
    <source>
        <dbReference type="ARBA" id="ARBA00022679"/>
    </source>
</evidence>
<dbReference type="EC" id="2.7.13.3" evidence="2"/>
<evidence type="ECO:0000256" key="3">
    <source>
        <dbReference type="ARBA" id="ARBA00022553"/>
    </source>
</evidence>
<keyword evidence="4" id="KW-0808">Transferase</keyword>
<dbReference type="PANTHER" id="PTHR41523">
    <property type="entry name" value="TWO-COMPONENT SYSTEM SENSOR PROTEIN"/>
    <property type="match status" value="1"/>
</dbReference>
<dbReference type="PANTHER" id="PTHR41523:SF8">
    <property type="entry name" value="ETHYLENE RESPONSE SENSOR PROTEIN"/>
    <property type="match status" value="1"/>
</dbReference>
<proteinExistence type="predicted"/>
<comment type="caution">
    <text evidence="11">The sequence shown here is derived from an EMBL/GenBank/DDBJ whole genome shotgun (WGS) entry which is preliminary data.</text>
</comment>
<dbReference type="InterPro" id="IPR035965">
    <property type="entry name" value="PAS-like_dom_sf"/>
</dbReference>
<dbReference type="CDD" id="cd00130">
    <property type="entry name" value="PAS"/>
    <property type="match status" value="1"/>
</dbReference>
<comment type="catalytic activity">
    <reaction evidence="1">
        <text>ATP + protein L-histidine = ADP + protein N-phospho-L-histidine.</text>
        <dbReference type="EC" id="2.7.13.3"/>
    </reaction>
</comment>
<dbReference type="EMBL" id="JACHGJ010000002">
    <property type="protein sequence ID" value="MBB6479442.1"/>
    <property type="molecule type" value="Genomic_DNA"/>
</dbReference>
<dbReference type="InterPro" id="IPR000700">
    <property type="entry name" value="PAS-assoc_C"/>
</dbReference>
<evidence type="ECO:0000256" key="5">
    <source>
        <dbReference type="ARBA" id="ARBA00022741"/>
    </source>
</evidence>
<dbReference type="Pfam" id="PF13426">
    <property type="entry name" value="PAS_9"/>
    <property type="match status" value="1"/>
</dbReference>
<evidence type="ECO:0000256" key="8">
    <source>
        <dbReference type="ARBA" id="ARBA00023026"/>
    </source>
</evidence>
<evidence type="ECO:0000313" key="11">
    <source>
        <dbReference type="EMBL" id="MBB6479442.1"/>
    </source>
</evidence>
<gene>
    <name evidence="11" type="ORF">HNR50_001100</name>
</gene>
<dbReference type="RefSeq" id="WP_184744686.1">
    <property type="nucleotide sequence ID" value="NZ_JACHGJ010000002.1"/>
</dbReference>
<evidence type="ECO:0000313" key="12">
    <source>
        <dbReference type="Proteomes" id="UP000587760"/>
    </source>
</evidence>
<keyword evidence="8" id="KW-0843">Virulence</keyword>
<dbReference type="InterPro" id="IPR000014">
    <property type="entry name" value="PAS"/>
</dbReference>
<evidence type="ECO:0000259" key="10">
    <source>
        <dbReference type="PROSITE" id="PS50113"/>
    </source>
</evidence>